<dbReference type="GO" id="GO:0003723">
    <property type="term" value="F:RNA binding"/>
    <property type="evidence" value="ECO:0007669"/>
    <property type="project" value="UniProtKB-KW"/>
</dbReference>
<dbReference type="PANTHER" id="PTHR43694:SF1">
    <property type="entry name" value="RIBONUCLEASE J"/>
    <property type="match status" value="1"/>
</dbReference>
<comment type="caution">
    <text evidence="9">The sequence shown here is derived from an EMBL/GenBank/DDBJ whole genome shotgun (WGS) entry which is preliminary data.</text>
</comment>
<dbReference type="Pfam" id="PF22505">
    <property type="entry name" value="RNase_J_b_CASP"/>
    <property type="match status" value="1"/>
</dbReference>
<keyword evidence="7" id="KW-0694">RNA-binding</keyword>
<name>A0A832QCK6_9BACT</name>
<dbReference type="SUPFAM" id="SSF56281">
    <property type="entry name" value="Metallo-hydrolase/oxidoreductase"/>
    <property type="match status" value="1"/>
</dbReference>
<feature type="domain" description="Metallo-beta-lactamase" evidence="8">
    <location>
        <begin position="25"/>
        <end position="228"/>
    </location>
</feature>
<dbReference type="InterPro" id="IPR041636">
    <property type="entry name" value="RNase_J_C"/>
</dbReference>
<dbReference type="GO" id="GO:0046872">
    <property type="term" value="F:metal ion binding"/>
    <property type="evidence" value="ECO:0007669"/>
    <property type="project" value="UniProtKB-KW"/>
</dbReference>
<gene>
    <name evidence="9" type="ORF">GX533_02980</name>
</gene>
<dbReference type="InterPro" id="IPR011108">
    <property type="entry name" value="RMMBL"/>
</dbReference>
<dbReference type="SMART" id="SM00849">
    <property type="entry name" value="Lactamase_B"/>
    <property type="match status" value="1"/>
</dbReference>
<dbReference type="Pfam" id="PF00753">
    <property type="entry name" value="Lactamase_B"/>
    <property type="match status" value="1"/>
</dbReference>
<evidence type="ECO:0000256" key="7">
    <source>
        <dbReference type="ARBA" id="ARBA00022884"/>
    </source>
</evidence>
<reference evidence="9 10" key="1">
    <citation type="journal article" date="2020" name="Biotechnol. Biofuels">
        <title>New insights from the biogas microbiome by comprehensive genome-resolved metagenomics of nearly 1600 species originating from multiple anaerobic digesters.</title>
        <authorList>
            <person name="Campanaro S."/>
            <person name="Treu L."/>
            <person name="Rodriguez-R L.M."/>
            <person name="Kovalovszki A."/>
            <person name="Ziels R.M."/>
            <person name="Maus I."/>
            <person name="Zhu X."/>
            <person name="Kougias P.G."/>
            <person name="Basile A."/>
            <person name="Luo G."/>
            <person name="Schluter A."/>
            <person name="Konstantinidis K.T."/>
            <person name="Angelidaki I."/>
        </authorList>
    </citation>
    <scope>NUCLEOTIDE SEQUENCE [LARGE SCALE GENOMIC DNA]</scope>
    <source>
        <strain evidence="9">AS05jafATM_89</strain>
    </source>
</reference>
<accession>A0A832QCK6</accession>
<dbReference type="GO" id="GO:0004527">
    <property type="term" value="F:exonuclease activity"/>
    <property type="evidence" value="ECO:0007669"/>
    <property type="project" value="UniProtKB-KW"/>
</dbReference>
<evidence type="ECO:0000256" key="4">
    <source>
        <dbReference type="ARBA" id="ARBA00022801"/>
    </source>
</evidence>
<evidence type="ECO:0000313" key="10">
    <source>
        <dbReference type="Proteomes" id="UP000576550"/>
    </source>
</evidence>
<dbReference type="PANTHER" id="PTHR43694">
    <property type="entry name" value="RIBONUCLEASE J"/>
    <property type="match status" value="1"/>
</dbReference>
<evidence type="ECO:0000259" key="8">
    <source>
        <dbReference type="SMART" id="SM00849"/>
    </source>
</evidence>
<dbReference type="InterPro" id="IPR042173">
    <property type="entry name" value="RNase_J_2"/>
</dbReference>
<keyword evidence="2" id="KW-0540">Nuclease</keyword>
<evidence type="ECO:0000256" key="3">
    <source>
        <dbReference type="ARBA" id="ARBA00022723"/>
    </source>
</evidence>
<keyword evidence="1" id="KW-0963">Cytoplasm</keyword>
<evidence type="ECO:0000256" key="1">
    <source>
        <dbReference type="ARBA" id="ARBA00022490"/>
    </source>
</evidence>
<sequence>MKRKNHSRGQDLLKLCTLSGTTEIGRNSNFVQYKDEIVMIDAGYSFPGQEMYGIDYLIPNVSYLKKQKKNIKAVLITHGHLDHIGALRWILPELDYPPIYAGGFAKALIETKMKEYKMEKKVKIVGVDRKSKIRIGKYFKATFIGINHSIPDSFSIFIESPKGNIFFSGDFKFDTKPANEPQSDYEKLKELRGRVDLALIESTNATVPGKAPSESEVSKNLEEIISKHKGRVIVSAFSSLITRLYSLIEIAKKTDRKVLLAGRSLDQSIKIARERRYIRVEDDLFIKEKDINKYPDEKLLILCTGSQGERFAVLNRVSLNEHPRIKIKKGDLVIMSSSEIPENISNIERMTDRLIALGADLIKDSIDMKIHSTGHGNQDDIRAMVEFIKPRNIMPIHGSLTFRYFNKLQLEKLGFNPNNIFLTDDGQMWEYNGKYWKRGKKVESKPIMIDGLGVGDIGDMVLKDRKQLSEYGMFFIILNLSAKTNKILGKPRYLSRGFIYFKHSQELLKEITNVVFDTHRGWLETQGKKQNVQKGSKKKNDWESLKNMVEKDVGKLIYKKTEREPIITVAII</sequence>
<dbReference type="InterPro" id="IPR036866">
    <property type="entry name" value="RibonucZ/Hydroxyglut_hydro"/>
</dbReference>
<proteinExistence type="predicted"/>
<dbReference type="EMBL" id="DUTP01000005">
    <property type="protein sequence ID" value="HHX99609.1"/>
    <property type="molecule type" value="Genomic_DNA"/>
</dbReference>
<evidence type="ECO:0000256" key="6">
    <source>
        <dbReference type="ARBA" id="ARBA00022839"/>
    </source>
</evidence>
<dbReference type="InterPro" id="IPR004613">
    <property type="entry name" value="RNase_J"/>
</dbReference>
<dbReference type="Proteomes" id="UP000576550">
    <property type="component" value="Unassembled WGS sequence"/>
</dbReference>
<evidence type="ECO:0000313" key="9">
    <source>
        <dbReference type="EMBL" id="HHX99609.1"/>
    </source>
</evidence>
<dbReference type="CDD" id="cd07714">
    <property type="entry name" value="RNaseJ_MBL-fold"/>
    <property type="match status" value="1"/>
</dbReference>
<protein>
    <submittedName>
        <fullName evidence="9">Ribonuclease J</fullName>
    </submittedName>
</protein>
<dbReference type="Pfam" id="PF17770">
    <property type="entry name" value="RNase_J_C"/>
    <property type="match status" value="1"/>
</dbReference>
<evidence type="ECO:0000256" key="2">
    <source>
        <dbReference type="ARBA" id="ARBA00022722"/>
    </source>
</evidence>
<keyword evidence="3" id="KW-0479">Metal-binding</keyword>
<keyword evidence="5" id="KW-0862">Zinc</keyword>
<dbReference type="Gene3D" id="3.60.15.10">
    <property type="entry name" value="Ribonuclease Z/Hydroxyacylglutathione hydrolase-like"/>
    <property type="match status" value="1"/>
</dbReference>
<dbReference type="Gene3D" id="3.40.50.10710">
    <property type="entry name" value="Metallo-hydrolase/oxidoreductase"/>
    <property type="match status" value="1"/>
</dbReference>
<dbReference type="NCBIfam" id="TIGR00649">
    <property type="entry name" value="MG423"/>
    <property type="match status" value="1"/>
</dbReference>
<organism evidence="9 10">
    <name type="scientific">Candidatus Dojkabacteria bacterium</name>
    <dbReference type="NCBI Taxonomy" id="2099670"/>
    <lineage>
        <taxon>Bacteria</taxon>
        <taxon>Candidatus Dojkabacteria</taxon>
    </lineage>
</organism>
<dbReference type="AlphaFoldDB" id="A0A832QCK6"/>
<dbReference type="Pfam" id="PF07521">
    <property type="entry name" value="RMMBL"/>
    <property type="match status" value="1"/>
</dbReference>
<evidence type="ECO:0000256" key="5">
    <source>
        <dbReference type="ARBA" id="ARBA00022833"/>
    </source>
</evidence>
<dbReference type="InterPro" id="IPR001279">
    <property type="entry name" value="Metallo-B-lactamas"/>
</dbReference>
<dbReference type="Gene3D" id="3.10.20.580">
    <property type="match status" value="1"/>
</dbReference>
<dbReference type="InterPro" id="IPR055132">
    <property type="entry name" value="RNase_J_b_CASP"/>
</dbReference>
<keyword evidence="4" id="KW-0378">Hydrolase</keyword>
<keyword evidence="6" id="KW-0269">Exonuclease</keyword>